<comment type="caution">
    <text evidence="1">The sequence shown here is derived from an EMBL/GenBank/DDBJ whole genome shotgun (WGS) entry which is preliminary data.</text>
</comment>
<evidence type="ECO:0008006" key="2">
    <source>
        <dbReference type="Google" id="ProtNLM"/>
    </source>
</evidence>
<name>X0U7J3_9ZZZZ</name>
<dbReference type="SUPFAM" id="SSF158446">
    <property type="entry name" value="IVS-encoded protein-like"/>
    <property type="match status" value="1"/>
</dbReference>
<protein>
    <recommendedName>
        <fullName evidence="2">Four helix bundle protein</fullName>
    </recommendedName>
</protein>
<dbReference type="InterPro" id="IPR036583">
    <property type="entry name" value="23S_rRNA_IVS_sf"/>
</dbReference>
<gene>
    <name evidence="1" type="ORF">S01H1_23283</name>
</gene>
<feature type="non-terminal residue" evidence="1">
    <location>
        <position position="1"/>
    </location>
</feature>
<dbReference type="Gene3D" id="1.20.1440.60">
    <property type="entry name" value="23S rRNA-intervening sequence"/>
    <property type="match status" value="1"/>
</dbReference>
<proteinExistence type="predicted"/>
<dbReference type="InterPro" id="IPR012657">
    <property type="entry name" value="23S_rRNA-intervening_sequence"/>
</dbReference>
<organism evidence="1">
    <name type="scientific">marine sediment metagenome</name>
    <dbReference type="NCBI Taxonomy" id="412755"/>
    <lineage>
        <taxon>unclassified sequences</taxon>
        <taxon>metagenomes</taxon>
        <taxon>ecological metagenomes</taxon>
    </lineage>
</organism>
<accession>X0U7J3</accession>
<dbReference type="EMBL" id="BARS01013394">
    <property type="protein sequence ID" value="GAF96342.1"/>
    <property type="molecule type" value="Genomic_DNA"/>
</dbReference>
<evidence type="ECO:0000313" key="1">
    <source>
        <dbReference type="EMBL" id="GAF96342.1"/>
    </source>
</evidence>
<dbReference type="AlphaFoldDB" id="X0U7J3"/>
<reference evidence="1" key="1">
    <citation type="journal article" date="2014" name="Front. Microbiol.">
        <title>High frequency of phylogenetically diverse reductive dehalogenase-homologous genes in deep subseafloor sedimentary metagenomes.</title>
        <authorList>
            <person name="Kawai M."/>
            <person name="Futagami T."/>
            <person name="Toyoda A."/>
            <person name="Takaki Y."/>
            <person name="Nishi S."/>
            <person name="Hori S."/>
            <person name="Arai W."/>
            <person name="Tsubouchi T."/>
            <person name="Morono Y."/>
            <person name="Uchiyama I."/>
            <person name="Ito T."/>
            <person name="Fujiyama A."/>
            <person name="Inagaki F."/>
            <person name="Takami H."/>
        </authorList>
    </citation>
    <scope>NUCLEOTIDE SEQUENCE</scope>
    <source>
        <strain evidence="1">Expedition CK06-06</strain>
    </source>
</reference>
<dbReference type="NCBIfam" id="TIGR02436">
    <property type="entry name" value="four helix bundle protein"/>
    <property type="match status" value="1"/>
</dbReference>
<sequence>ANFRRHLSVAMGSLAELETQLLLTSELYPTTSQPVEQLMEELGVLGRKMRTLVQKIKQRI</sequence>